<dbReference type="Pfam" id="PF13452">
    <property type="entry name" value="FAS1_DH_region"/>
    <property type="match status" value="1"/>
</dbReference>
<dbReference type="InterPro" id="IPR039569">
    <property type="entry name" value="FAS1-like_DH_region"/>
</dbReference>
<dbReference type="InterPro" id="IPR029069">
    <property type="entry name" value="HotDog_dom_sf"/>
</dbReference>
<comment type="catalytic activity">
    <reaction evidence="10">
        <text>acetyl-CoA + n malonyl-CoA + 2n NADPH + 4n H(+) = a long-chain-acyl-CoA + n CoA + n CO2 + 2n NADP(+).</text>
        <dbReference type="EC" id="2.3.1.86"/>
    </reaction>
</comment>
<dbReference type="Pfam" id="PF17951">
    <property type="entry name" value="FAS_meander"/>
    <property type="match status" value="1"/>
</dbReference>
<dbReference type="Pfam" id="PF16073">
    <property type="entry name" value="SAT"/>
    <property type="match status" value="1"/>
</dbReference>
<dbReference type="Gene3D" id="3.30.70.3330">
    <property type="match status" value="1"/>
</dbReference>
<dbReference type="Gene3D" id="3.10.129.10">
    <property type="entry name" value="Hotdog Thioesterase"/>
    <property type="match status" value="2"/>
</dbReference>
<dbReference type="Gene3D" id="3.20.20.70">
    <property type="entry name" value="Aldolase class I"/>
    <property type="match status" value="1"/>
</dbReference>
<evidence type="ECO:0000256" key="10">
    <source>
        <dbReference type="ARBA" id="ARBA00048237"/>
    </source>
</evidence>
<comment type="catalytic activity">
    <reaction evidence="11">
        <text>holo-[ACP] + malonyl-CoA = malonyl-[ACP] + CoA</text>
        <dbReference type="Rhea" id="RHEA:41792"/>
        <dbReference type="Rhea" id="RHEA-COMP:9623"/>
        <dbReference type="Rhea" id="RHEA-COMP:9685"/>
        <dbReference type="ChEBI" id="CHEBI:57287"/>
        <dbReference type="ChEBI" id="CHEBI:57384"/>
        <dbReference type="ChEBI" id="CHEBI:64479"/>
        <dbReference type="ChEBI" id="CHEBI:78449"/>
        <dbReference type="EC" id="2.3.1.39"/>
    </reaction>
</comment>
<sequence>MVRKKFSSPFLEAAHKKQVRLCAAFGGQGPDNGTCLESIRRLRAHGDAAVSTLLKLAHTTLGDLGDEEHPSRFHDSHGFSLEAWLDDADAAPDNDYIALAPVSFPLITLISLIEYTLTCRALGVHPGQLRELLTNVTGHSQGMFAAAAVAVARDWPSFFDACEAILCLSFWVGLESHHVAPKSKLPAASASDCIAHGEGQPSYMLSVTGLPRPQLEAVIRRVNSNNTDSGDIHLALINSSKHRFAIAGKPSALRTMCMHLRQIKAPEGLDQRRLPFHKRKPIVQVQFMPISAPFHTGFLERVDQLVLQRLDGALALGSAEIPLLNPSNGHHITDLASPAELSQLIRSVTVDRVDWATTCLALPVSHLLAFGPGRSASLINETTDGTGLQVVQVTALLPALRDSDSNGDIFADLRCSSLQSWRQEFAPEVVIDQHGCKNLVTRMSLLLGAPPIMVAGMTPTTVHPDFCAAIMDAGYHVELAGGGYSSESKFETALRELSAKMPGRRGITCNVLYISPKTIAWQISAIRRLIREGIRIDGITIGAGIPSPEVIKEYIETIGLKHISFKPGTEEAIREVVDIARQNPTFNIGLQWTGGRAGGHHSLEDFHDPILKTYSLIRSCQNIVLIAGSGLGEASEINPYFTGEWASEFGRPAMPFDGVLLGSRVMVAREARTSAAAKRLIVDAEGVEDAHWHKAADANTGGVITITSEMGQPIHMLATRGVMLWKELDETLFSIKDAKQRIDYLQSHRERIISRLNQDFQKPWFAIDATGRAVEINDLTYAETLSRFCKLTHVEHQNRWIDPSYHSLAKEVVHMAAERFGKVIDITHCDHPRDLLSSIEVELNEGANETLYPVDARKLLALFRRRGQKPMPFVPKLDENFETWFKKDSLWQAEDIDAVLDQDVQRVCIIHGPVAARHSKNDGESVKDILDNIYRPLVEDLSHEERLARPVDSQNDDAVHIALPPKAVSEVPGLKISTAGQKTTYELLKTGKLPEPSAMLQLLSESVGVEWFTACLLDETVVRGSAAMPNPIRQALQLQAGDIVDVIRCAQSRDIASVSFLSPSGIPKRLHRALTVEALGQGRLGVSVSLDADTAIRIPFEYRVGVPETRLSLVTDWYLRTVQDMYAELWGDGSEIRTTAGLGSEFSCKEVTVQHDEVQNYVRVIQQSCPPQLLDWQPGHSSSVPLDYCIVIGWSALTKPLLLTELSCDLLKLVHQSVNFRYVDGASPIEVGDVLQTTSRITKLSSRSNGTQVEISATIHRSSEAIVDLTCEFFIQGKATEHAKQFTSIREPDMVVDIHSPVVAALITSRKWLIREHLGTSSGLIGRRLVFQLTTHTTTSPCSNAASGSLQAHGLVSLCNGDGSLEPFGRVYFECEDNSFNPVKDFLQRYGTLKDERHDLENPGWEGGPSSLVMRAPLRSSSYSAVSRDGNPIHTSPFLARFAGLPGTIVHGMHLSAMARRATEWLIGDHEQSRFHSWTASFEATVRPGDMLRTEFQHVAMENGKMVLEVNTYNNVTGERVMRSTAVIEQARTAYVFCGQGSQEKGMGMSLYESSPAARALFNRGEAYLREHYGFSILKIILENPTGLTISFGGKRGRRIRQNYLTMGQRGTSSLPYSCVVPSLTPQSASYTFHYPKGLLYSTQFSQPALALMEMAQYEHLRSQGILQQTSLFAGHSLGEYAALGSCSTVLPFERLMTLVFYRGLKMQNALQRDIEGKTDYSMVAVDPSRISKDFSEATFRHLSEAIAAQSGLLLEVVNFNIQDKQYVCAGHFRTLYILSKICDELSIIRDAAAFITDPTKFSALVRNHIEASSILTNSSVLERGKATIPLSGVDLPFHSTMLRGHIEDYREYLDHVLKVGDIKVEELVGRWIPNVVGKPFAVSKDYVEEVAKITNSDRLGHLVSVMA</sequence>
<comment type="catalytic activity">
    <reaction evidence="13">
        <text>a 2,3-saturated acyl-[ACP] + NAD(+) = a (2E)-enoyl-[ACP] + NADH + H(+)</text>
        <dbReference type="Rhea" id="RHEA:10240"/>
        <dbReference type="Rhea" id="RHEA-COMP:9925"/>
        <dbReference type="Rhea" id="RHEA-COMP:9926"/>
        <dbReference type="ChEBI" id="CHEBI:15378"/>
        <dbReference type="ChEBI" id="CHEBI:57540"/>
        <dbReference type="ChEBI" id="CHEBI:57945"/>
        <dbReference type="ChEBI" id="CHEBI:78784"/>
        <dbReference type="ChEBI" id="CHEBI:78785"/>
        <dbReference type="EC" id="1.3.1.9"/>
    </reaction>
</comment>
<dbReference type="SUPFAM" id="SSF54637">
    <property type="entry name" value="Thioesterase/thiol ester dehydrase-isomerase"/>
    <property type="match status" value="2"/>
</dbReference>
<dbReference type="PANTHER" id="PTHR10982">
    <property type="entry name" value="MALONYL COA-ACYL CARRIER PROTEIN TRANSACYLASE"/>
    <property type="match status" value="1"/>
</dbReference>
<protein>
    <recommendedName>
        <fullName evidence="17">Malonyl-CoA:ACP transacylase (MAT) domain-containing protein</fullName>
    </recommendedName>
</protein>
<dbReference type="EMBL" id="PNEN01000527">
    <property type="protein sequence ID" value="PPJ56056.1"/>
    <property type="molecule type" value="Genomic_DNA"/>
</dbReference>
<evidence type="ECO:0000256" key="9">
    <source>
        <dbReference type="ARBA" id="ARBA00023268"/>
    </source>
</evidence>
<dbReference type="SMART" id="SM00827">
    <property type="entry name" value="PKS_AT"/>
    <property type="match status" value="1"/>
</dbReference>
<dbReference type="CDD" id="cd03447">
    <property type="entry name" value="FAS_MaoC"/>
    <property type="match status" value="1"/>
</dbReference>
<dbReference type="Gene3D" id="6.10.60.10">
    <property type="match status" value="1"/>
</dbReference>
<dbReference type="Gene3D" id="1.20.930.70">
    <property type="match status" value="1"/>
</dbReference>
<evidence type="ECO:0000256" key="13">
    <source>
        <dbReference type="ARBA" id="ARBA00048572"/>
    </source>
</evidence>
<dbReference type="InterPro" id="IPR032088">
    <property type="entry name" value="SAT"/>
</dbReference>
<reference evidence="19" key="1">
    <citation type="journal article" date="2017" name="bioRxiv">
        <title>Conservation of a gene cluster reveals novel cercosporin biosynthetic mechanisms and extends production to the genus Colletotrichum.</title>
        <authorList>
            <person name="de Jonge R."/>
            <person name="Ebert M.K."/>
            <person name="Huitt-Roehl C.R."/>
            <person name="Pal P."/>
            <person name="Suttle J.C."/>
            <person name="Spanner R.E."/>
            <person name="Neubauer J.D."/>
            <person name="Jurick W.M.II."/>
            <person name="Stott K.A."/>
            <person name="Secor G.A."/>
            <person name="Thomma B.P.H.J."/>
            <person name="Van de Peer Y."/>
            <person name="Townsend C.A."/>
            <person name="Bolton M.D."/>
        </authorList>
    </citation>
    <scope>NUCLEOTIDE SEQUENCE [LARGE SCALE GENOMIC DNA]</scope>
    <source>
        <strain evidence="19">CBS538.71</strain>
    </source>
</reference>
<dbReference type="Pfam" id="PF00698">
    <property type="entry name" value="Acyl_transf_1"/>
    <property type="match status" value="1"/>
</dbReference>
<keyword evidence="6 15" id="KW-0560">Oxidoreductase</keyword>
<comment type="caution">
    <text evidence="18">The sequence shown here is derived from an EMBL/GenBank/DDBJ whole genome shotgun (WGS) entry which is preliminary data.</text>
</comment>
<dbReference type="InterPro" id="IPR002539">
    <property type="entry name" value="MaoC-like_dom"/>
</dbReference>
<dbReference type="GO" id="GO:0004318">
    <property type="term" value="F:enoyl-[acyl-carrier-protein] reductase (NADH) activity"/>
    <property type="evidence" value="ECO:0007669"/>
    <property type="project" value="UniProtKB-UniRule"/>
</dbReference>
<organism evidence="18 19">
    <name type="scientific">Cercospora berteroae</name>
    <dbReference type="NCBI Taxonomy" id="357750"/>
    <lineage>
        <taxon>Eukaryota</taxon>
        <taxon>Fungi</taxon>
        <taxon>Dikarya</taxon>
        <taxon>Ascomycota</taxon>
        <taxon>Pezizomycotina</taxon>
        <taxon>Dothideomycetes</taxon>
        <taxon>Dothideomycetidae</taxon>
        <taxon>Mycosphaerellales</taxon>
        <taxon>Mycosphaerellaceae</taxon>
        <taxon>Cercospora</taxon>
    </lineage>
</organism>
<comment type="similarity">
    <text evidence="2 15">Belongs to the fungal fatty acid synthetase subunit beta family.</text>
</comment>
<accession>A0A2S6C8K3</accession>
<dbReference type="Gene3D" id="3.40.366.10">
    <property type="entry name" value="Malonyl-Coenzyme A Acyl Carrier Protein, domain 2"/>
    <property type="match status" value="3"/>
</dbReference>
<dbReference type="InterPro" id="IPR050830">
    <property type="entry name" value="Fungal_FAS"/>
</dbReference>
<dbReference type="PIRSF" id="PIRSF005562">
    <property type="entry name" value="FAS_yeast_beta"/>
    <property type="match status" value="1"/>
</dbReference>
<comment type="catalytic activity">
    <reaction evidence="1">
        <text>a (3R)-hydroxyacyl-[ACP] = a (2E)-enoyl-[ACP] + H2O</text>
        <dbReference type="Rhea" id="RHEA:13097"/>
        <dbReference type="Rhea" id="RHEA-COMP:9925"/>
        <dbReference type="Rhea" id="RHEA-COMP:9945"/>
        <dbReference type="ChEBI" id="CHEBI:15377"/>
        <dbReference type="ChEBI" id="CHEBI:78784"/>
        <dbReference type="ChEBI" id="CHEBI:78827"/>
        <dbReference type="EC" id="4.2.1.59"/>
    </reaction>
</comment>
<feature type="active site" description="For malonyltransferase activity" evidence="16">
    <location>
        <position position="1677"/>
    </location>
</feature>
<dbReference type="PANTHER" id="PTHR10982:SF21">
    <property type="entry name" value="FATTY ACID SYNTHASE SUBUNIT BETA"/>
    <property type="match status" value="1"/>
</dbReference>
<evidence type="ECO:0000313" key="19">
    <source>
        <dbReference type="Proteomes" id="UP000237631"/>
    </source>
</evidence>
<evidence type="ECO:0000256" key="12">
    <source>
        <dbReference type="ARBA" id="ARBA00048536"/>
    </source>
</evidence>
<dbReference type="PRINTS" id="PR01483">
    <property type="entry name" value="FASYNTHASE"/>
</dbReference>
<comment type="catalytic activity">
    <reaction evidence="14">
        <text>holo-[ACP] + acetyl-CoA = acetyl-[ACP] + CoA</text>
        <dbReference type="Rhea" id="RHEA:41788"/>
        <dbReference type="Rhea" id="RHEA-COMP:9621"/>
        <dbReference type="Rhea" id="RHEA-COMP:9685"/>
        <dbReference type="ChEBI" id="CHEBI:57287"/>
        <dbReference type="ChEBI" id="CHEBI:57288"/>
        <dbReference type="ChEBI" id="CHEBI:64479"/>
        <dbReference type="ChEBI" id="CHEBI:78446"/>
        <dbReference type="EC" id="2.3.1.38"/>
    </reaction>
</comment>
<dbReference type="GO" id="GO:0019171">
    <property type="term" value="F:(3R)-hydroxyacyl-[acyl-carrier-protein] dehydratase activity"/>
    <property type="evidence" value="ECO:0007669"/>
    <property type="project" value="UniProtKB-EC"/>
</dbReference>
<dbReference type="GO" id="GO:0004314">
    <property type="term" value="F:[acyl-carrier-protein] S-malonyltransferase activity"/>
    <property type="evidence" value="ECO:0007669"/>
    <property type="project" value="UniProtKB-EC"/>
</dbReference>
<dbReference type="InterPro" id="IPR040883">
    <property type="entry name" value="FAS_meander"/>
</dbReference>
<keyword evidence="4 15" id="KW-0378">Hydrolase</keyword>
<dbReference type="GO" id="GO:0004313">
    <property type="term" value="F:[acyl-carrier-protein] S-acetyltransferase activity"/>
    <property type="evidence" value="ECO:0007669"/>
    <property type="project" value="UniProtKB-EC"/>
</dbReference>
<evidence type="ECO:0000313" key="18">
    <source>
        <dbReference type="EMBL" id="PPJ56056.1"/>
    </source>
</evidence>
<dbReference type="InterPro" id="IPR013565">
    <property type="entry name" value="Fas1/AflB-like_central"/>
</dbReference>
<feature type="domain" description="Malonyl-CoA:ACP transacylase (MAT)" evidence="17">
    <location>
        <begin position="1536"/>
        <end position="1846"/>
    </location>
</feature>
<dbReference type="GO" id="GO:0004321">
    <property type="term" value="F:fatty-acyl-CoA synthase activity"/>
    <property type="evidence" value="ECO:0007669"/>
    <property type="project" value="UniProtKB-EC"/>
</dbReference>
<evidence type="ECO:0000256" key="6">
    <source>
        <dbReference type="ARBA" id="ARBA00023002"/>
    </source>
</evidence>
<dbReference type="OrthoDB" id="4251012at2759"/>
<dbReference type="InterPro" id="IPR014043">
    <property type="entry name" value="Acyl_transferase_dom"/>
</dbReference>
<evidence type="ECO:0000256" key="4">
    <source>
        <dbReference type="ARBA" id="ARBA00022801"/>
    </source>
</evidence>
<evidence type="ECO:0000256" key="5">
    <source>
        <dbReference type="ARBA" id="ARBA00022857"/>
    </source>
</evidence>
<dbReference type="InterPro" id="IPR016452">
    <property type="entry name" value="Fas1/AflB-like"/>
</dbReference>
<keyword evidence="9" id="KW-0511">Multifunctional enzyme</keyword>
<dbReference type="InterPro" id="IPR016035">
    <property type="entry name" value="Acyl_Trfase/lysoPLipase"/>
</dbReference>
<dbReference type="GO" id="GO:0006633">
    <property type="term" value="P:fatty acid biosynthetic process"/>
    <property type="evidence" value="ECO:0007669"/>
    <property type="project" value="InterPro"/>
</dbReference>
<keyword evidence="7 15" id="KW-0520">NAD</keyword>
<evidence type="ECO:0000256" key="11">
    <source>
        <dbReference type="ARBA" id="ARBA00048462"/>
    </source>
</evidence>
<keyword evidence="5 15" id="KW-0521">NADP</keyword>
<comment type="catalytic activity">
    <reaction evidence="12">
        <text>(9Z)-octadecenoyl-[ACP] + H2O = (9Z)-octadecenoate + holo-[ACP] + H(+)</text>
        <dbReference type="Rhea" id="RHEA:15057"/>
        <dbReference type="Rhea" id="RHEA-COMP:9685"/>
        <dbReference type="Rhea" id="RHEA-COMP:9924"/>
        <dbReference type="ChEBI" id="CHEBI:15377"/>
        <dbReference type="ChEBI" id="CHEBI:15378"/>
        <dbReference type="ChEBI" id="CHEBI:30823"/>
        <dbReference type="ChEBI" id="CHEBI:64479"/>
        <dbReference type="ChEBI" id="CHEBI:78783"/>
        <dbReference type="EC" id="3.1.2.14"/>
    </reaction>
</comment>
<proteinExistence type="inferred from homology"/>
<keyword evidence="3 15" id="KW-0808">Transferase</keyword>
<dbReference type="GO" id="GO:0016297">
    <property type="term" value="F:fatty acyl-[ACP] hydrolase activity"/>
    <property type="evidence" value="ECO:0007669"/>
    <property type="project" value="UniProtKB-EC"/>
</dbReference>
<feature type="active site" description="For acetyltransferase activity" evidence="16">
    <location>
        <position position="140"/>
    </location>
</feature>
<dbReference type="GO" id="GO:0005835">
    <property type="term" value="C:fatty acid synthase complex"/>
    <property type="evidence" value="ECO:0007669"/>
    <property type="project" value="UniProtKB-UniRule"/>
</dbReference>
<keyword evidence="8" id="KW-0456">Lyase</keyword>
<evidence type="ECO:0000256" key="14">
    <source>
        <dbReference type="ARBA" id="ARBA00048835"/>
    </source>
</evidence>
<evidence type="ECO:0000256" key="3">
    <source>
        <dbReference type="ARBA" id="ARBA00022679"/>
    </source>
</evidence>
<dbReference type="Gene3D" id="6.20.240.10">
    <property type="match status" value="1"/>
</dbReference>
<evidence type="ECO:0000256" key="15">
    <source>
        <dbReference type="PIRNR" id="PIRNR005562"/>
    </source>
</evidence>
<dbReference type="Gene3D" id="3.30.1120.100">
    <property type="match status" value="1"/>
</dbReference>
<dbReference type="STRING" id="357750.A0A2S6C8K3"/>
<evidence type="ECO:0000256" key="8">
    <source>
        <dbReference type="ARBA" id="ARBA00023239"/>
    </source>
</evidence>
<evidence type="ECO:0000259" key="17">
    <source>
        <dbReference type="SMART" id="SM00827"/>
    </source>
</evidence>
<dbReference type="FunFam" id="3.20.20.70:FF:000078">
    <property type="entry name" value="Fatty acid synthase beta subunit dehydratase"/>
    <property type="match status" value="1"/>
</dbReference>
<dbReference type="InterPro" id="IPR001227">
    <property type="entry name" value="Ac_transferase_dom_sf"/>
</dbReference>
<name>A0A2S6C8K3_9PEZI</name>
<gene>
    <name evidence="18" type="ORF">CBER1_03409</name>
</gene>
<dbReference type="InterPro" id="IPR003965">
    <property type="entry name" value="Fatty_acid_synthase"/>
</dbReference>
<evidence type="ECO:0000256" key="16">
    <source>
        <dbReference type="PIRSR" id="PIRSR005562-1"/>
    </source>
</evidence>
<dbReference type="Pfam" id="PF08354">
    <property type="entry name" value="Fas1-AflB-like_hel"/>
    <property type="match status" value="1"/>
</dbReference>
<evidence type="ECO:0000256" key="1">
    <source>
        <dbReference type="ARBA" id="ARBA00001055"/>
    </source>
</evidence>
<keyword evidence="19" id="KW-1185">Reference proteome</keyword>
<dbReference type="InterPro" id="IPR013785">
    <property type="entry name" value="Aldolase_TIM"/>
</dbReference>
<dbReference type="Proteomes" id="UP000237631">
    <property type="component" value="Unassembled WGS sequence"/>
</dbReference>
<dbReference type="Pfam" id="PF01575">
    <property type="entry name" value="MaoC_dehydratas"/>
    <property type="match status" value="1"/>
</dbReference>
<evidence type="ECO:0000256" key="2">
    <source>
        <dbReference type="ARBA" id="ARBA00010009"/>
    </source>
</evidence>
<dbReference type="SUPFAM" id="SSF52151">
    <property type="entry name" value="FabD/lysophospholipase-like"/>
    <property type="match status" value="2"/>
</dbReference>
<dbReference type="GO" id="GO:0004312">
    <property type="term" value="F:fatty acid synthase activity"/>
    <property type="evidence" value="ECO:0007669"/>
    <property type="project" value="InterPro"/>
</dbReference>
<dbReference type="Pfam" id="PF22235">
    <property type="entry name" value="FAS1_thioest_ins"/>
    <property type="match status" value="1"/>
</dbReference>
<evidence type="ECO:0000256" key="7">
    <source>
        <dbReference type="ARBA" id="ARBA00023027"/>
    </source>
</evidence>